<proteinExistence type="predicted"/>
<protein>
    <submittedName>
        <fullName evidence="1">Crp/Fnr family transcriptional regulator</fullName>
    </submittedName>
    <submittedName>
        <fullName evidence="3">Cyclic nucleotide-binding domain protein</fullName>
    </submittedName>
    <submittedName>
        <fullName evidence="6">Regulatory protein</fullName>
    </submittedName>
</protein>
<accession>A0A380Z9L7</accession>
<dbReference type="Proteomes" id="UP000254424">
    <property type="component" value="Unassembled WGS sequence"/>
</dbReference>
<reference evidence="2 11" key="5">
    <citation type="submission" date="2020-04" db="EMBL/GenBank/DDBJ databases">
        <authorList>
            <person name="Hitch T.C.A."/>
            <person name="Wylensek D."/>
            <person name="Clavel T."/>
        </authorList>
    </citation>
    <scope>NUCLEOTIDE SEQUENCE [LARGE SCALE GENOMIC DNA]</scope>
    <source>
        <strain evidence="2 11">WCA3-601-WT-5E</strain>
    </source>
</reference>
<evidence type="ECO:0000313" key="2">
    <source>
        <dbReference type="EMBL" id="NME85218.1"/>
    </source>
</evidence>
<evidence type="ECO:0000313" key="11">
    <source>
        <dbReference type="Proteomes" id="UP000520291"/>
    </source>
</evidence>
<reference evidence="5 9" key="4">
    <citation type="journal article" date="2019" name="Science, e1252229">
        <title>Invertible promoters mediate bacterial phase variation, antibiotic resistance, and host adaptation in the gut.</title>
        <authorList>
            <person name="Jiang X."/>
            <person name="Hall A.B."/>
            <person name="Arthur T.D."/>
            <person name="Plichta D.R."/>
            <person name="Covington C.T."/>
            <person name="Poyet M."/>
            <person name="Crothers J."/>
            <person name="Moses P.L."/>
            <person name="Tolonen A.C."/>
            <person name="Vlamakis H."/>
            <person name="Alm E.J."/>
            <person name="Xavier R.J."/>
        </authorList>
    </citation>
    <scope>NUCLEOTIDE SEQUENCE [LARGE SCALE GENOMIC DNA]</scope>
    <source>
        <strain evidence="9">bj_0095</strain>
        <strain evidence="5">Bj_0095</strain>
    </source>
</reference>
<dbReference type="Proteomes" id="UP000520291">
    <property type="component" value="Unassembled WGS sequence"/>
</dbReference>
<dbReference type="KEGG" id="beg:INE88_01963"/>
<dbReference type="EMBL" id="VVZX01000004">
    <property type="protein sequence ID" value="KAA5275920.1"/>
    <property type="molecule type" value="Genomic_DNA"/>
</dbReference>
<keyword evidence="10" id="KW-1185">Reference proteome</keyword>
<dbReference type="InterPro" id="IPR000595">
    <property type="entry name" value="cNMP-bd_dom"/>
</dbReference>
<reference evidence="6 7" key="1">
    <citation type="submission" date="2018-06" db="EMBL/GenBank/DDBJ databases">
        <authorList>
            <consortium name="Pathogen Informatics"/>
            <person name="Doyle S."/>
        </authorList>
    </citation>
    <scope>NUCLEOTIDE SEQUENCE [LARGE SCALE GENOMIC DNA]</scope>
    <source>
        <strain evidence="6 7">NCTC11155</strain>
    </source>
</reference>
<reference evidence="4 8" key="2">
    <citation type="submission" date="2018-08" db="EMBL/GenBank/DDBJ databases">
        <title>A genome reference for cultivated species of the human gut microbiota.</title>
        <authorList>
            <person name="Zou Y."/>
            <person name="Xue W."/>
            <person name="Luo G."/>
        </authorList>
    </citation>
    <scope>NUCLEOTIDE SEQUENCE [LARGE SCALE GENOMIC DNA]</scope>
    <source>
        <strain evidence="4 8">AM26-26AC</strain>
    </source>
</reference>
<dbReference type="EMBL" id="CP072227">
    <property type="protein sequence ID" value="QUT45155.1"/>
    <property type="molecule type" value="Genomic_DNA"/>
</dbReference>
<dbReference type="InterPro" id="IPR014710">
    <property type="entry name" value="RmlC-like_jellyroll"/>
</dbReference>
<evidence type="ECO:0000313" key="7">
    <source>
        <dbReference type="Proteomes" id="UP000254424"/>
    </source>
</evidence>
<reference evidence="3" key="6">
    <citation type="journal article" date="2021" name="PLoS Genet.">
        <title>Mobile Type VI secretion system loci of the gut Bacteroidales display extensive intra-ecosystem transfer, multi-species spread and geographical clustering.</title>
        <authorList>
            <person name="Garcia-Bayona L."/>
            <person name="Coyne M.J."/>
            <person name="Comstock L.E."/>
        </authorList>
    </citation>
    <scope>NUCLEOTIDE SEQUENCE</scope>
    <source>
        <strain evidence="3">CL11T00C20</strain>
    </source>
</reference>
<evidence type="ECO:0000313" key="8">
    <source>
        <dbReference type="Proteomes" id="UP000283538"/>
    </source>
</evidence>
<evidence type="ECO:0000313" key="10">
    <source>
        <dbReference type="Proteomes" id="UP000335496"/>
    </source>
</evidence>
<organism evidence="6 7">
    <name type="scientific">Bacteroides eggerthii</name>
    <dbReference type="NCBI Taxonomy" id="28111"/>
    <lineage>
        <taxon>Bacteria</taxon>
        <taxon>Pseudomonadati</taxon>
        <taxon>Bacteroidota</taxon>
        <taxon>Bacteroidia</taxon>
        <taxon>Bacteroidales</taxon>
        <taxon>Bacteroidaceae</taxon>
        <taxon>Bacteroides</taxon>
    </lineage>
</organism>
<dbReference type="Proteomes" id="UP000291917">
    <property type="component" value="Unassembled WGS sequence"/>
</dbReference>
<dbReference type="EMBL" id="RCXL01000004">
    <property type="protein sequence ID" value="RYT77250.1"/>
    <property type="molecule type" value="Genomic_DNA"/>
</dbReference>
<dbReference type="Proteomes" id="UP000335496">
    <property type="component" value="Unassembled WGS sequence"/>
</dbReference>
<gene>
    <name evidence="4" type="ORF">DW701_07645</name>
    <name evidence="5" type="ORF">EAJ03_04320</name>
    <name evidence="1" type="ORF">F2Z23_04320</name>
    <name evidence="2" type="ORF">HF841_04145</name>
    <name evidence="3" type="ORF">INE88_01963</name>
    <name evidence="6" type="ORF">NCTC11155_02422</name>
</gene>
<dbReference type="Proteomes" id="UP000679226">
    <property type="component" value="Chromosome"/>
</dbReference>
<sequence length="191" mass="21786">MEKLKELLANECSFRPSGKLLDELLAPAESIELKKNEVLIMSGRLDPNVYIVKSGVMRYSYMNGIREVTFAFALPGSVMIAMHSYYAHLPAFYQIEACCKSTVFKVPQSHYAHLVSSSHEFAQWALRYAQGQLFYLEKKDSVINGNAKERFISLIHKRPEIIEKVALKHIASYLGITQPYLSLLKKQLKNI</sequence>
<evidence type="ECO:0000313" key="3">
    <source>
        <dbReference type="EMBL" id="QUT45155.1"/>
    </source>
</evidence>
<dbReference type="Proteomes" id="UP000283538">
    <property type="component" value="Unassembled WGS sequence"/>
</dbReference>
<dbReference type="EMBL" id="UFSX01000002">
    <property type="protein sequence ID" value="SUV43034.1"/>
    <property type="molecule type" value="Genomic_DNA"/>
</dbReference>
<evidence type="ECO:0000313" key="5">
    <source>
        <dbReference type="EMBL" id="RYT77250.1"/>
    </source>
</evidence>
<dbReference type="EMBL" id="JABAGL010000004">
    <property type="protein sequence ID" value="NME85218.1"/>
    <property type="molecule type" value="Genomic_DNA"/>
</dbReference>
<dbReference type="SUPFAM" id="SSF51206">
    <property type="entry name" value="cAMP-binding domain-like"/>
    <property type="match status" value="1"/>
</dbReference>
<evidence type="ECO:0000313" key="1">
    <source>
        <dbReference type="EMBL" id="KAA5275920.1"/>
    </source>
</evidence>
<name>A0A380Z9L7_9BACE</name>
<dbReference type="GeneID" id="93069179"/>
<dbReference type="STRING" id="483216.BACEGG_03106"/>
<dbReference type="RefSeq" id="WP_004291553.1">
    <property type="nucleotide sequence ID" value="NZ_CABKNQ010000017.1"/>
</dbReference>
<evidence type="ECO:0000313" key="6">
    <source>
        <dbReference type="EMBL" id="SUV43034.1"/>
    </source>
</evidence>
<dbReference type="AlphaFoldDB" id="A0A380Z9L7"/>
<dbReference type="OrthoDB" id="680421at2"/>
<evidence type="ECO:0000313" key="4">
    <source>
        <dbReference type="EMBL" id="RHF09091.1"/>
    </source>
</evidence>
<evidence type="ECO:0000313" key="9">
    <source>
        <dbReference type="Proteomes" id="UP000291917"/>
    </source>
</evidence>
<reference evidence="1 10" key="3">
    <citation type="journal article" date="2019" name="Nat. Med.">
        <title>A library of human gut bacterial isolates paired with longitudinal multiomics data enables mechanistic microbiome research.</title>
        <authorList>
            <person name="Poyet M."/>
            <person name="Groussin M."/>
            <person name="Gibbons S.M."/>
            <person name="Avila-Pacheco J."/>
            <person name="Jiang X."/>
            <person name="Kearney S.M."/>
            <person name="Perrotta A.R."/>
            <person name="Berdy B."/>
            <person name="Zhao S."/>
            <person name="Lieberman T.D."/>
            <person name="Swanson P.K."/>
            <person name="Smith M."/>
            <person name="Roesemann S."/>
            <person name="Alexander J.E."/>
            <person name="Rich S.A."/>
            <person name="Livny J."/>
            <person name="Vlamakis H."/>
            <person name="Clish C."/>
            <person name="Bullock K."/>
            <person name="Deik A."/>
            <person name="Scott J."/>
            <person name="Pierce K.A."/>
            <person name="Xavier R.J."/>
            <person name="Alm E.J."/>
        </authorList>
    </citation>
    <scope>NUCLEOTIDE SEQUENCE [LARGE SCALE GENOMIC DNA]</scope>
    <source>
        <strain evidence="1 10">BIOML-A1</strain>
    </source>
</reference>
<dbReference type="Gene3D" id="2.60.120.10">
    <property type="entry name" value="Jelly Rolls"/>
    <property type="match status" value="1"/>
</dbReference>
<dbReference type="EMBL" id="QSLA01000007">
    <property type="protein sequence ID" value="RHF09091.1"/>
    <property type="molecule type" value="Genomic_DNA"/>
</dbReference>
<dbReference type="InterPro" id="IPR018490">
    <property type="entry name" value="cNMP-bd_dom_sf"/>
</dbReference>
<dbReference type="CDD" id="cd00038">
    <property type="entry name" value="CAP_ED"/>
    <property type="match status" value="1"/>
</dbReference>